<evidence type="ECO:0000313" key="3">
    <source>
        <dbReference type="Proteomes" id="UP000433104"/>
    </source>
</evidence>
<feature type="chain" id="PRO_5032997191" evidence="1">
    <location>
        <begin position="25"/>
        <end position="219"/>
    </location>
</feature>
<dbReference type="Proteomes" id="UP000433104">
    <property type="component" value="Unassembled WGS sequence"/>
</dbReference>
<feature type="signal peptide" evidence="1">
    <location>
        <begin position="1"/>
        <end position="24"/>
    </location>
</feature>
<proteinExistence type="predicted"/>
<sequence length="219" mass="23865">MKIATAFAVLSAIGLSALPTTGFAQTDDAVEIVSESRSETAFRRQVTSMATCAYDIAPQSAVEAILDTGVQALQEFSEGLTLGHCLKARSIWFSSEVLRAGLARAAYLSGDLKAELPVDALRAHRYEFPDETPLNDRLEYLRFSNCVFLNDEDSSRTFLSSYPSSSTESRALADLEQSFADCGGMLAVPKLKLMPFAMALSYVAFLHWIGQPFVIAELS</sequence>
<dbReference type="EMBL" id="WTYW01000001">
    <property type="protein sequence ID" value="MXO85396.1"/>
    <property type="molecule type" value="Genomic_DNA"/>
</dbReference>
<keyword evidence="1" id="KW-0732">Signal</keyword>
<evidence type="ECO:0000313" key="2">
    <source>
        <dbReference type="EMBL" id="MXO85396.1"/>
    </source>
</evidence>
<accession>A0A844ZE11</accession>
<dbReference type="AlphaFoldDB" id="A0A844ZE11"/>
<keyword evidence="3" id="KW-1185">Reference proteome</keyword>
<reference evidence="2 3" key="1">
    <citation type="submission" date="2019-12" db="EMBL/GenBank/DDBJ databases">
        <title>Genomic-based taxomic classification of the family Erythrobacteraceae.</title>
        <authorList>
            <person name="Xu L."/>
        </authorList>
    </citation>
    <scope>NUCLEOTIDE SEQUENCE [LARGE SCALE GENOMIC DNA]</scope>
    <source>
        <strain evidence="2 3">MCCC 1A09962</strain>
    </source>
</reference>
<name>A0A844ZE11_9SPHN</name>
<comment type="caution">
    <text evidence="2">The sequence shown here is derived from an EMBL/GenBank/DDBJ whole genome shotgun (WGS) entry which is preliminary data.</text>
</comment>
<protein>
    <submittedName>
        <fullName evidence="2">Uncharacterized protein</fullName>
    </submittedName>
</protein>
<gene>
    <name evidence="2" type="ORF">GRI38_05075</name>
</gene>
<evidence type="ECO:0000256" key="1">
    <source>
        <dbReference type="SAM" id="SignalP"/>
    </source>
</evidence>
<dbReference type="RefSeq" id="WP_160681804.1">
    <property type="nucleotide sequence ID" value="NZ_WTYW01000001.1"/>
</dbReference>
<organism evidence="2 3">
    <name type="scientific">Parapontixanthobacter aurantiacus</name>
    <dbReference type="NCBI Taxonomy" id="1463599"/>
    <lineage>
        <taxon>Bacteria</taxon>
        <taxon>Pseudomonadati</taxon>
        <taxon>Pseudomonadota</taxon>
        <taxon>Alphaproteobacteria</taxon>
        <taxon>Sphingomonadales</taxon>
        <taxon>Erythrobacteraceae</taxon>
        <taxon>Parapontixanthobacter</taxon>
    </lineage>
</organism>